<dbReference type="PANTHER" id="PTHR30576:SF0">
    <property type="entry name" value="UNDECAPRENYL-PHOSPHATE N-ACETYLGALACTOSAMINYL 1-PHOSPHATE TRANSFERASE-RELATED"/>
    <property type="match status" value="1"/>
</dbReference>
<comment type="similarity">
    <text evidence="1">Belongs to the bacterial sugar transferase family.</text>
</comment>
<dbReference type="RefSeq" id="WP_055234692.1">
    <property type="nucleotide sequence ID" value="NZ_CP113514.1"/>
</dbReference>
<evidence type="ECO:0000313" key="4">
    <source>
        <dbReference type="EMBL" id="KAB1324961.1"/>
    </source>
</evidence>
<dbReference type="AlphaFoldDB" id="A0A6A1XF23"/>
<keyword evidence="4" id="KW-0808">Transferase</keyword>
<keyword evidence="2" id="KW-1133">Transmembrane helix</keyword>
<accession>A0A6A1XF23</accession>
<dbReference type="PANTHER" id="PTHR30576">
    <property type="entry name" value="COLANIC BIOSYNTHESIS UDP-GLUCOSE LIPID CARRIER TRANSFERASE"/>
    <property type="match status" value="1"/>
</dbReference>
<protein>
    <submittedName>
        <fullName evidence="4">Sugar transferase</fullName>
    </submittedName>
</protein>
<feature type="domain" description="Bacterial sugar transferase" evidence="3">
    <location>
        <begin position="7"/>
        <end position="188"/>
    </location>
</feature>
<evidence type="ECO:0000256" key="2">
    <source>
        <dbReference type="SAM" id="Phobius"/>
    </source>
</evidence>
<dbReference type="GO" id="GO:0016780">
    <property type="term" value="F:phosphotransferase activity, for other substituted phosphate groups"/>
    <property type="evidence" value="ECO:0007669"/>
    <property type="project" value="TreeGrafter"/>
</dbReference>
<dbReference type="Proteomes" id="UP000375690">
    <property type="component" value="Unassembled WGS sequence"/>
</dbReference>
<keyword evidence="2" id="KW-0472">Membrane</keyword>
<feature type="transmembrane region" description="Helical" evidence="2">
    <location>
        <begin position="12"/>
        <end position="34"/>
    </location>
</feature>
<name>A0A6A1XF23_BACOV</name>
<evidence type="ECO:0000259" key="3">
    <source>
        <dbReference type="Pfam" id="PF02397"/>
    </source>
</evidence>
<comment type="caution">
    <text evidence="4">The sequence shown here is derived from an EMBL/GenBank/DDBJ whole genome shotgun (WGS) entry which is preliminary data.</text>
</comment>
<proteinExistence type="inferred from homology"/>
<evidence type="ECO:0000256" key="1">
    <source>
        <dbReference type="ARBA" id="ARBA00006464"/>
    </source>
</evidence>
<dbReference type="InterPro" id="IPR003362">
    <property type="entry name" value="Bact_transf"/>
</dbReference>
<organism evidence="4 5">
    <name type="scientific">Bacteroides ovatus</name>
    <dbReference type="NCBI Taxonomy" id="28116"/>
    <lineage>
        <taxon>Bacteria</taxon>
        <taxon>Pseudomonadati</taxon>
        <taxon>Bacteroidota</taxon>
        <taxon>Bacteroidia</taxon>
        <taxon>Bacteroidales</taxon>
        <taxon>Bacteroidaceae</taxon>
        <taxon>Bacteroides</taxon>
    </lineage>
</organism>
<sequence>MYKHFFKRIFDIIIGLCAFPFVLLLILIFGPIIYFEDKGPIFYNGPRIGLGGKVFKMCKFRSMKVNAPDIRTADGSTYNSEDDPRVTKVGRFMRKTSIDEIPQFLNVLLGQMSFVGNRPDTPRMLNVYTDEEKKYLFITKPGITGYSQAYYRNSTTNEEKIANDIYYAKHESFAFDVKIIFRTVKTVLFRENINRKDV</sequence>
<dbReference type="EMBL" id="VWFC01000019">
    <property type="protein sequence ID" value="KAB1324961.1"/>
    <property type="molecule type" value="Genomic_DNA"/>
</dbReference>
<gene>
    <name evidence="4" type="ORF">F3B53_15850</name>
</gene>
<reference evidence="4 5" key="1">
    <citation type="journal article" date="2019" name="Nat. Med.">
        <title>A library of human gut bacterial isolates paired with longitudinal multiomics data enables mechanistic microbiome research.</title>
        <authorList>
            <person name="Poyet M."/>
            <person name="Groussin M."/>
            <person name="Gibbons S.M."/>
            <person name="Avila-Pacheco J."/>
            <person name="Jiang X."/>
            <person name="Kearney S.M."/>
            <person name="Perrotta A.R."/>
            <person name="Berdy B."/>
            <person name="Zhao S."/>
            <person name="Lieberman T.D."/>
            <person name="Swanson P.K."/>
            <person name="Smith M."/>
            <person name="Roesemann S."/>
            <person name="Alexander J.E."/>
            <person name="Rich S.A."/>
            <person name="Livny J."/>
            <person name="Vlamakis H."/>
            <person name="Clish C."/>
            <person name="Bullock K."/>
            <person name="Deik A."/>
            <person name="Scott J."/>
            <person name="Pierce K.A."/>
            <person name="Xavier R.J."/>
            <person name="Alm E.J."/>
        </authorList>
    </citation>
    <scope>NUCLEOTIDE SEQUENCE [LARGE SCALE GENOMIC DNA]</scope>
    <source>
        <strain evidence="4 5">BIOML-A2</strain>
    </source>
</reference>
<dbReference type="Pfam" id="PF02397">
    <property type="entry name" value="Bac_transf"/>
    <property type="match status" value="1"/>
</dbReference>
<keyword evidence="2" id="KW-0812">Transmembrane</keyword>
<evidence type="ECO:0000313" key="5">
    <source>
        <dbReference type="Proteomes" id="UP000375690"/>
    </source>
</evidence>